<dbReference type="CDD" id="cd06261">
    <property type="entry name" value="TM_PBP2"/>
    <property type="match status" value="1"/>
</dbReference>
<dbReference type="InterPro" id="IPR035906">
    <property type="entry name" value="MetI-like_sf"/>
</dbReference>
<dbReference type="OrthoDB" id="9810794at2"/>
<evidence type="ECO:0000256" key="4">
    <source>
        <dbReference type="ARBA" id="ARBA00022475"/>
    </source>
</evidence>
<keyword evidence="4" id="KW-1003">Cell membrane</keyword>
<keyword evidence="6 8" id="KW-1133">Transmembrane helix</keyword>
<keyword evidence="11" id="KW-1185">Reference proteome</keyword>
<sequence length="298" mass="31395">MSTTTAETTAPAPARRPRRHDPAKLGLNLFGIAVFGFLFLPILVIVGYSFNTGRLLGAWKGFGFDAYQSAVDNPVMIDAVITSLVAGVLASLVATVLGTIGGVALARAGAKARWAALLTALLALTLITPEIIDGISILPWLVTLGTDVGIGPVNNGMVRLVIVHTSLAIAVVTFIVRARMQGMDDQVEEAAADLYATPWNRFRQITLPQAGPGIFAGALLAFTLSMDNTIVASFVQVPGYTPWPVYVLGSLKTGLRPEIAALSTVMLLLTLVALTVVWLVLRRSGDDNAAVARTFTGG</sequence>
<dbReference type="AlphaFoldDB" id="A0A2M9BJ47"/>
<proteinExistence type="inferred from homology"/>
<dbReference type="GO" id="GO:0055085">
    <property type="term" value="P:transmembrane transport"/>
    <property type="evidence" value="ECO:0007669"/>
    <property type="project" value="InterPro"/>
</dbReference>
<keyword evidence="5 8" id="KW-0812">Transmembrane</keyword>
<evidence type="ECO:0000256" key="5">
    <source>
        <dbReference type="ARBA" id="ARBA00022692"/>
    </source>
</evidence>
<feature type="transmembrane region" description="Helical" evidence="8">
    <location>
        <begin position="213"/>
        <end position="239"/>
    </location>
</feature>
<organism evidence="10 11">
    <name type="scientific">Mumia flava</name>
    <dbReference type="NCBI Taxonomy" id="1348852"/>
    <lineage>
        <taxon>Bacteria</taxon>
        <taxon>Bacillati</taxon>
        <taxon>Actinomycetota</taxon>
        <taxon>Actinomycetes</taxon>
        <taxon>Propionibacteriales</taxon>
        <taxon>Nocardioidaceae</taxon>
        <taxon>Mumia</taxon>
    </lineage>
</organism>
<keyword evidence="3 8" id="KW-0813">Transport</keyword>
<evidence type="ECO:0000256" key="8">
    <source>
        <dbReference type="RuleBase" id="RU363032"/>
    </source>
</evidence>
<evidence type="ECO:0000256" key="1">
    <source>
        <dbReference type="ARBA" id="ARBA00004651"/>
    </source>
</evidence>
<dbReference type="PANTHER" id="PTHR43848">
    <property type="entry name" value="PUTRESCINE TRANSPORT SYSTEM PERMEASE PROTEIN POTI"/>
    <property type="match status" value="1"/>
</dbReference>
<feature type="transmembrane region" description="Helical" evidence="8">
    <location>
        <begin position="79"/>
        <end position="105"/>
    </location>
</feature>
<accession>A0A2M9BJ47</accession>
<feature type="domain" description="ABC transmembrane type-1" evidence="9">
    <location>
        <begin position="80"/>
        <end position="277"/>
    </location>
</feature>
<comment type="subcellular location">
    <subcellularLocation>
        <location evidence="1 8">Cell membrane</location>
        <topology evidence="1 8">Multi-pass membrane protein</topology>
    </subcellularLocation>
</comment>
<evidence type="ECO:0000313" key="11">
    <source>
        <dbReference type="Proteomes" id="UP000230842"/>
    </source>
</evidence>
<evidence type="ECO:0000313" key="10">
    <source>
        <dbReference type="EMBL" id="PJJ57978.1"/>
    </source>
</evidence>
<dbReference type="PROSITE" id="PS50928">
    <property type="entry name" value="ABC_TM1"/>
    <property type="match status" value="1"/>
</dbReference>
<dbReference type="PANTHER" id="PTHR43848:SF2">
    <property type="entry name" value="PUTRESCINE TRANSPORT SYSTEM PERMEASE PROTEIN POTI"/>
    <property type="match status" value="1"/>
</dbReference>
<dbReference type="Proteomes" id="UP000230842">
    <property type="component" value="Unassembled WGS sequence"/>
</dbReference>
<evidence type="ECO:0000256" key="2">
    <source>
        <dbReference type="ARBA" id="ARBA00007069"/>
    </source>
</evidence>
<name>A0A2M9BJ47_9ACTN</name>
<dbReference type="InterPro" id="IPR000515">
    <property type="entry name" value="MetI-like"/>
</dbReference>
<gene>
    <name evidence="10" type="ORF">CLV56_2221</name>
</gene>
<dbReference type="SUPFAM" id="SSF161098">
    <property type="entry name" value="MetI-like"/>
    <property type="match status" value="1"/>
</dbReference>
<evidence type="ECO:0000256" key="3">
    <source>
        <dbReference type="ARBA" id="ARBA00022448"/>
    </source>
</evidence>
<reference evidence="10 11" key="1">
    <citation type="submission" date="2017-11" db="EMBL/GenBank/DDBJ databases">
        <title>Genomic Encyclopedia of Archaeal and Bacterial Type Strains, Phase II (KMG-II): From Individual Species to Whole Genera.</title>
        <authorList>
            <person name="Goeker M."/>
        </authorList>
    </citation>
    <scope>NUCLEOTIDE SEQUENCE [LARGE SCALE GENOMIC DNA]</scope>
    <source>
        <strain evidence="10 11">DSM 27763</strain>
    </source>
</reference>
<feature type="transmembrane region" description="Helical" evidence="8">
    <location>
        <begin position="157"/>
        <end position="176"/>
    </location>
</feature>
<comment type="similarity">
    <text evidence="2">Belongs to the binding-protein-dependent transport system permease family. CysTW subfamily.</text>
</comment>
<dbReference type="RefSeq" id="WP_100414814.1">
    <property type="nucleotide sequence ID" value="NZ_PGEZ01000001.1"/>
</dbReference>
<evidence type="ECO:0000259" key="9">
    <source>
        <dbReference type="PROSITE" id="PS50928"/>
    </source>
</evidence>
<feature type="transmembrane region" description="Helical" evidence="8">
    <location>
        <begin position="259"/>
        <end position="281"/>
    </location>
</feature>
<dbReference type="Gene3D" id="1.10.3720.10">
    <property type="entry name" value="MetI-like"/>
    <property type="match status" value="1"/>
</dbReference>
<dbReference type="EMBL" id="PGEZ01000001">
    <property type="protein sequence ID" value="PJJ57978.1"/>
    <property type="molecule type" value="Genomic_DNA"/>
</dbReference>
<evidence type="ECO:0000256" key="7">
    <source>
        <dbReference type="ARBA" id="ARBA00023136"/>
    </source>
</evidence>
<comment type="caution">
    <text evidence="10">The sequence shown here is derived from an EMBL/GenBank/DDBJ whole genome shotgun (WGS) entry which is preliminary data.</text>
</comment>
<feature type="transmembrane region" description="Helical" evidence="8">
    <location>
        <begin position="25"/>
        <end position="50"/>
    </location>
</feature>
<feature type="transmembrane region" description="Helical" evidence="8">
    <location>
        <begin position="117"/>
        <end position="142"/>
    </location>
</feature>
<dbReference type="Pfam" id="PF00528">
    <property type="entry name" value="BPD_transp_1"/>
    <property type="match status" value="1"/>
</dbReference>
<dbReference type="InterPro" id="IPR051789">
    <property type="entry name" value="Bact_Polyamine_Transport"/>
</dbReference>
<protein>
    <submittedName>
        <fullName evidence="10">Spermidine/putrescine transport system permease protein</fullName>
    </submittedName>
</protein>
<keyword evidence="7 8" id="KW-0472">Membrane</keyword>
<evidence type="ECO:0000256" key="6">
    <source>
        <dbReference type="ARBA" id="ARBA00022989"/>
    </source>
</evidence>
<dbReference type="GO" id="GO:0005886">
    <property type="term" value="C:plasma membrane"/>
    <property type="evidence" value="ECO:0007669"/>
    <property type="project" value="UniProtKB-SubCell"/>
</dbReference>